<dbReference type="EMBL" id="QKKF02032163">
    <property type="protein sequence ID" value="RZF34280.1"/>
    <property type="molecule type" value="Genomic_DNA"/>
</dbReference>
<comment type="caution">
    <text evidence="2">The sequence shown here is derived from an EMBL/GenBank/DDBJ whole genome shotgun (WGS) entry which is preliminary data.</text>
</comment>
<gene>
    <name evidence="2" type="ORF">LSTR_LSTR010254</name>
</gene>
<dbReference type="Proteomes" id="UP000291343">
    <property type="component" value="Unassembled WGS sequence"/>
</dbReference>
<organism evidence="2 3">
    <name type="scientific">Laodelphax striatellus</name>
    <name type="common">Small brown planthopper</name>
    <name type="synonym">Delphax striatella</name>
    <dbReference type="NCBI Taxonomy" id="195883"/>
    <lineage>
        <taxon>Eukaryota</taxon>
        <taxon>Metazoa</taxon>
        <taxon>Ecdysozoa</taxon>
        <taxon>Arthropoda</taxon>
        <taxon>Hexapoda</taxon>
        <taxon>Insecta</taxon>
        <taxon>Pterygota</taxon>
        <taxon>Neoptera</taxon>
        <taxon>Paraneoptera</taxon>
        <taxon>Hemiptera</taxon>
        <taxon>Auchenorrhyncha</taxon>
        <taxon>Fulgoroidea</taxon>
        <taxon>Delphacidae</taxon>
        <taxon>Criomorphinae</taxon>
        <taxon>Laodelphax</taxon>
    </lineage>
</organism>
<reference evidence="2 3" key="1">
    <citation type="journal article" date="2017" name="Gigascience">
        <title>Genome sequence of the small brown planthopper, Laodelphax striatellus.</title>
        <authorList>
            <person name="Zhu J."/>
            <person name="Jiang F."/>
            <person name="Wang X."/>
            <person name="Yang P."/>
            <person name="Bao Y."/>
            <person name="Zhao W."/>
            <person name="Wang W."/>
            <person name="Lu H."/>
            <person name="Wang Q."/>
            <person name="Cui N."/>
            <person name="Li J."/>
            <person name="Chen X."/>
            <person name="Luo L."/>
            <person name="Yu J."/>
            <person name="Kang L."/>
            <person name="Cui F."/>
        </authorList>
    </citation>
    <scope>NUCLEOTIDE SEQUENCE [LARGE SCALE GENOMIC DNA]</scope>
    <source>
        <strain evidence="2">Lst14</strain>
    </source>
</reference>
<proteinExistence type="predicted"/>
<evidence type="ECO:0000313" key="3">
    <source>
        <dbReference type="Proteomes" id="UP000291343"/>
    </source>
</evidence>
<feature type="region of interest" description="Disordered" evidence="1">
    <location>
        <begin position="1"/>
        <end position="27"/>
    </location>
</feature>
<name>A0A482WLT2_LAOST</name>
<feature type="region of interest" description="Disordered" evidence="1">
    <location>
        <begin position="59"/>
        <end position="85"/>
    </location>
</feature>
<keyword evidence="3" id="KW-1185">Reference proteome</keyword>
<sequence length="85" mass="9221">MTWQKVSDIDGDSDAEDDLPRTIPDVSPLQVLTSQNTSVASISNLDDIPTCSTVSLCEPPANKKSFLADHKGTEEHPASRKPTRN</sequence>
<accession>A0A482WLT2</accession>
<dbReference type="AlphaFoldDB" id="A0A482WLT2"/>
<evidence type="ECO:0000313" key="2">
    <source>
        <dbReference type="EMBL" id="RZF34280.1"/>
    </source>
</evidence>
<dbReference type="InParanoid" id="A0A482WLT2"/>
<feature type="compositionally biased region" description="Basic and acidic residues" evidence="1">
    <location>
        <begin position="66"/>
        <end position="78"/>
    </location>
</feature>
<protein>
    <submittedName>
        <fullName evidence="2">Uncharacterized protein</fullName>
    </submittedName>
</protein>
<evidence type="ECO:0000256" key="1">
    <source>
        <dbReference type="SAM" id="MobiDB-lite"/>
    </source>
</evidence>